<evidence type="ECO:0000256" key="5">
    <source>
        <dbReference type="ARBA" id="ARBA00022729"/>
    </source>
</evidence>
<organism evidence="12">
    <name type="scientific">marine sediment metagenome</name>
    <dbReference type="NCBI Taxonomy" id="412755"/>
    <lineage>
        <taxon>unclassified sequences</taxon>
        <taxon>metagenomes</taxon>
        <taxon>ecological metagenomes</taxon>
    </lineage>
</organism>
<name>A0A0F9IP97_9ZZZZ</name>
<keyword evidence="3" id="KW-0645">Protease</keyword>
<dbReference type="EMBL" id="LAZR01013506">
    <property type="protein sequence ID" value="KKM21649.1"/>
    <property type="molecule type" value="Genomic_DNA"/>
</dbReference>
<comment type="caution">
    <text evidence="12">The sequence shown here is derived from an EMBL/GenBank/DDBJ whole genome shotgun (WGS) entry which is preliminary data.</text>
</comment>
<dbReference type="InterPro" id="IPR009045">
    <property type="entry name" value="Zn_M74/Hedgehog-like"/>
</dbReference>
<keyword evidence="6" id="KW-0378">Hydrolase</keyword>
<dbReference type="Pfam" id="PF05951">
    <property type="entry name" value="Peptidase_M15_2"/>
    <property type="match status" value="1"/>
</dbReference>
<dbReference type="PANTHER" id="PTHR37425:SF1">
    <property type="entry name" value="OUTER MEMBRANE PROTEIN"/>
    <property type="match status" value="1"/>
</dbReference>
<keyword evidence="8" id="KW-0482">Metalloprotease</keyword>
<comment type="pathway">
    <text evidence="2">Cell wall biogenesis; cell wall polysaccharide biosynthesis.</text>
</comment>
<sequence>MRWQVSRGKRGNRLTNGTQIFMTMTSSKGLTRRALLGAFAATTVAAAPTYSNAFGLLRGAGDIRRIKMYSGRTGETLDMIYWLEGNYIKEALAEVHHFMRDWRNDQIKQIDSRTIDIMTATHNLLDTSEPYMLISGYRSPETNAMLRRRSSGVAKNSLHLTGKAADLRLQSRSVSQISRAAQACNAGGVGRYSKSDFVHMDCGNVRSWGS</sequence>
<evidence type="ECO:0000256" key="9">
    <source>
        <dbReference type="ARBA" id="ARBA00023316"/>
    </source>
</evidence>
<keyword evidence="4" id="KW-0479">Metal-binding</keyword>
<evidence type="ECO:0000313" key="12">
    <source>
        <dbReference type="EMBL" id="KKM21649.1"/>
    </source>
</evidence>
<gene>
    <name evidence="12" type="ORF">LCGC14_1633280</name>
</gene>
<evidence type="ECO:0000256" key="10">
    <source>
        <dbReference type="ARBA" id="ARBA00093448"/>
    </source>
</evidence>
<evidence type="ECO:0000256" key="4">
    <source>
        <dbReference type="ARBA" id="ARBA00022723"/>
    </source>
</evidence>
<keyword evidence="9" id="KW-0961">Cell wall biogenesis/degradation</keyword>
<dbReference type="Gene3D" id="3.30.1380.10">
    <property type="match status" value="1"/>
</dbReference>
<protein>
    <recommendedName>
        <fullName evidence="11">Murein endopeptidase K</fullName>
    </recommendedName>
</protein>
<dbReference type="GO" id="GO:0071555">
    <property type="term" value="P:cell wall organization"/>
    <property type="evidence" value="ECO:0007669"/>
    <property type="project" value="UniProtKB-KW"/>
</dbReference>
<accession>A0A0F9IP97</accession>
<evidence type="ECO:0000256" key="2">
    <source>
        <dbReference type="ARBA" id="ARBA00004776"/>
    </source>
</evidence>
<dbReference type="GO" id="GO:0008237">
    <property type="term" value="F:metallopeptidase activity"/>
    <property type="evidence" value="ECO:0007669"/>
    <property type="project" value="UniProtKB-KW"/>
</dbReference>
<proteinExistence type="inferred from homology"/>
<reference evidence="12" key="1">
    <citation type="journal article" date="2015" name="Nature">
        <title>Complex archaea that bridge the gap between prokaryotes and eukaryotes.</title>
        <authorList>
            <person name="Spang A."/>
            <person name="Saw J.H."/>
            <person name="Jorgensen S.L."/>
            <person name="Zaremba-Niedzwiedzka K."/>
            <person name="Martijn J."/>
            <person name="Lind A.E."/>
            <person name="van Eijk R."/>
            <person name="Schleper C."/>
            <person name="Guy L."/>
            <person name="Ettema T.J."/>
        </authorList>
    </citation>
    <scope>NUCLEOTIDE SEQUENCE</scope>
</reference>
<keyword evidence="5" id="KW-0732">Signal</keyword>
<dbReference type="GO" id="GO:0046872">
    <property type="term" value="F:metal ion binding"/>
    <property type="evidence" value="ECO:0007669"/>
    <property type="project" value="UniProtKB-KW"/>
</dbReference>
<dbReference type="GO" id="GO:0006508">
    <property type="term" value="P:proteolysis"/>
    <property type="evidence" value="ECO:0007669"/>
    <property type="project" value="UniProtKB-KW"/>
</dbReference>
<dbReference type="AlphaFoldDB" id="A0A0F9IP97"/>
<comment type="cofactor">
    <cofactor evidence="1">
        <name>Zn(2+)</name>
        <dbReference type="ChEBI" id="CHEBI:29105"/>
    </cofactor>
</comment>
<evidence type="ECO:0000256" key="1">
    <source>
        <dbReference type="ARBA" id="ARBA00001947"/>
    </source>
</evidence>
<dbReference type="InterPro" id="IPR010275">
    <property type="entry name" value="MepK"/>
</dbReference>
<evidence type="ECO:0000256" key="11">
    <source>
        <dbReference type="ARBA" id="ARBA00093666"/>
    </source>
</evidence>
<keyword evidence="7" id="KW-0862">Zinc</keyword>
<dbReference type="PANTHER" id="PTHR37425">
    <property type="match status" value="1"/>
</dbReference>
<evidence type="ECO:0000256" key="8">
    <source>
        <dbReference type="ARBA" id="ARBA00023049"/>
    </source>
</evidence>
<evidence type="ECO:0000256" key="6">
    <source>
        <dbReference type="ARBA" id="ARBA00022801"/>
    </source>
</evidence>
<comment type="similarity">
    <text evidence="10">Belongs to the peptidase M15 family.</text>
</comment>
<evidence type="ECO:0000256" key="3">
    <source>
        <dbReference type="ARBA" id="ARBA00022670"/>
    </source>
</evidence>
<evidence type="ECO:0000256" key="7">
    <source>
        <dbReference type="ARBA" id="ARBA00022833"/>
    </source>
</evidence>
<dbReference type="SUPFAM" id="SSF55166">
    <property type="entry name" value="Hedgehog/DD-peptidase"/>
    <property type="match status" value="1"/>
</dbReference>